<evidence type="ECO:0000259" key="4">
    <source>
        <dbReference type="Pfam" id="PF01048"/>
    </source>
</evidence>
<feature type="domain" description="Nucleoside phosphorylase" evidence="4">
    <location>
        <begin position="11"/>
        <end position="294"/>
    </location>
</feature>
<dbReference type="InterPro" id="IPR036770">
    <property type="entry name" value="Ankyrin_rpt-contain_sf"/>
</dbReference>
<dbReference type="Pfam" id="PF13637">
    <property type="entry name" value="Ank_4"/>
    <property type="match status" value="1"/>
</dbReference>
<evidence type="ECO:0000259" key="6">
    <source>
        <dbReference type="Pfam" id="PF24883"/>
    </source>
</evidence>
<feature type="repeat" description="ANK" evidence="3">
    <location>
        <begin position="1176"/>
        <end position="1208"/>
    </location>
</feature>
<keyword evidence="2 3" id="KW-0040">ANK repeat</keyword>
<evidence type="ECO:0008006" key="9">
    <source>
        <dbReference type="Google" id="ProtNLM"/>
    </source>
</evidence>
<keyword evidence="8" id="KW-1185">Reference proteome</keyword>
<dbReference type="SUPFAM" id="SSF52540">
    <property type="entry name" value="P-loop containing nucleoside triphosphate hydrolases"/>
    <property type="match status" value="1"/>
</dbReference>
<proteinExistence type="predicted"/>
<name>A0A9W4I1U4_9EURO</name>
<dbReference type="InterPro" id="IPR000845">
    <property type="entry name" value="Nucleoside_phosphorylase_d"/>
</dbReference>
<gene>
    <name evidence="7" type="ORF">PSALAMII_LOCUS119</name>
</gene>
<comment type="caution">
    <text evidence="7">The sequence shown here is derived from an EMBL/GenBank/DDBJ whole genome shotgun (WGS) entry which is preliminary data.</text>
</comment>
<feature type="repeat" description="ANK" evidence="3">
    <location>
        <begin position="1143"/>
        <end position="1175"/>
    </location>
</feature>
<dbReference type="Gene3D" id="3.40.50.300">
    <property type="entry name" value="P-loop containing nucleotide triphosphate hydrolases"/>
    <property type="match status" value="1"/>
</dbReference>
<dbReference type="PROSITE" id="PS50088">
    <property type="entry name" value="ANK_REPEAT"/>
    <property type="match status" value="11"/>
</dbReference>
<dbReference type="PRINTS" id="PR01415">
    <property type="entry name" value="ANKYRIN"/>
</dbReference>
<feature type="domain" description="GPI inositol-deacylase winged helix" evidence="5">
    <location>
        <begin position="650"/>
        <end position="732"/>
    </location>
</feature>
<dbReference type="Gene3D" id="1.25.40.20">
    <property type="entry name" value="Ankyrin repeat-containing domain"/>
    <property type="match status" value="5"/>
</dbReference>
<dbReference type="SUPFAM" id="SSF53167">
    <property type="entry name" value="Purine and uridine phosphorylases"/>
    <property type="match status" value="1"/>
</dbReference>
<dbReference type="GO" id="GO:0003824">
    <property type="term" value="F:catalytic activity"/>
    <property type="evidence" value="ECO:0007669"/>
    <property type="project" value="InterPro"/>
</dbReference>
<reference evidence="7" key="1">
    <citation type="submission" date="2021-07" db="EMBL/GenBank/DDBJ databases">
        <authorList>
            <person name="Branca A.L. A."/>
        </authorList>
    </citation>
    <scope>NUCLEOTIDE SEQUENCE</scope>
</reference>
<dbReference type="Pfam" id="PF01048">
    <property type="entry name" value="PNP_UDP_1"/>
    <property type="match status" value="1"/>
</dbReference>
<dbReference type="EMBL" id="CAJVPG010000009">
    <property type="protein sequence ID" value="CAG8223984.1"/>
    <property type="molecule type" value="Genomic_DNA"/>
</dbReference>
<dbReference type="PROSITE" id="PS50297">
    <property type="entry name" value="ANK_REP_REGION"/>
    <property type="match status" value="9"/>
</dbReference>
<protein>
    <recommendedName>
        <fullName evidence="9">Nucleoside phosphorylase domain-containing protein</fullName>
    </recommendedName>
</protein>
<dbReference type="PANTHER" id="PTHR24171:SF9">
    <property type="entry name" value="ANKYRIN REPEAT DOMAIN-CONTAINING PROTEIN 39"/>
    <property type="match status" value="1"/>
</dbReference>
<organism evidence="7 8">
    <name type="scientific">Penicillium salamii</name>
    <dbReference type="NCBI Taxonomy" id="1612424"/>
    <lineage>
        <taxon>Eukaryota</taxon>
        <taxon>Fungi</taxon>
        <taxon>Dikarya</taxon>
        <taxon>Ascomycota</taxon>
        <taxon>Pezizomycotina</taxon>
        <taxon>Eurotiomycetes</taxon>
        <taxon>Eurotiomycetidae</taxon>
        <taxon>Eurotiales</taxon>
        <taxon>Aspergillaceae</taxon>
        <taxon>Penicillium</taxon>
    </lineage>
</organism>
<dbReference type="PANTHER" id="PTHR24171">
    <property type="entry name" value="ANKYRIN REPEAT DOMAIN-CONTAINING PROTEIN 39-RELATED"/>
    <property type="match status" value="1"/>
</dbReference>
<dbReference type="SUPFAM" id="SSF48403">
    <property type="entry name" value="Ankyrin repeat"/>
    <property type="match status" value="2"/>
</dbReference>
<feature type="repeat" description="ANK" evidence="3">
    <location>
        <begin position="1074"/>
        <end position="1106"/>
    </location>
</feature>
<dbReference type="GO" id="GO:0009116">
    <property type="term" value="P:nucleoside metabolic process"/>
    <property type="evidence" value="ECO:0007669"/>
    <property type="project" value="InterPro"/>
</dbReference>
<dbReference type="Pfam" id="PF12796">
    <property type="entry name" value="Ank_2"/>
    <property type="match status" value="4"/>
</dbReference>
<dbReference type="InterPro" id="IPR002110">
    <property type="entry name" value="Ankyrin_rpt"/>
</dbReference>
<feature type="repeat" description="ANK" evidence="3">
    <location>
        <begin position="1109"/>
        <end position="1141"/>
    </location>
</feature>
<feature type="domain" description="Nephrocystin 3-like N-terminal" evidence="6">
    <location>
        <begin position="376"/>
        <end position="540"/>
    </location>
</feature>
<accession>A0A9W4I1U4</accession>
<dbReference type="InterPro" id="IPR054471">
    <property type="entry name" value="GPIID_WHD"/>
</dbReference>
<feature type="repeat" description="ANK" evidence="3">
    <location>
        <begin position="1032"/>
        <end position="1064"/>
    </location>
</feature>
<dbReference type="SMART" id="SM00248">
    <property type="entry name" value="ANK"/>
    <property type="match status" value="13"/>
</dbReference>
<feature type="repeat" description="ANK" evidence="3">
    <location>
        <begin position="1242"/>
        <end position="1274"/>
    </location>
</feature>
<evidence type="ECO:0000256" key="3">
    <source>
        <dbReference type="PROSITE-ProRule" id="PRU00023"/>
    </source>
</evidence>
<feature type="repeat" description="ANK" evidence="3">
    <location>
        <begin position="864"/>
        <end position="896"/>
    </location>
</feature>
<keyword evidence="1" id="KW-0677">Repeat</keyword>
<feature type="repeat" description="ANK" evidence="3">
    <location>
        <begin position="1275"/>
        <end position="1301"/>
    </location>
</feature>
<evidence type="ECO:0000256" key="2">
    <source>
        <dbReference type="ARBA" id="ARBA00023043"/>
    </source>
</evidence>
<evidence type="ECO:0000313" key="7">
    <source>
        <dbReference type="EMBL" id="CAG8223984.1"/>
    </source>
</evidence>
<evidence type="ECO:0000259" key="5">
    <source>
        <dbReference type="Pfam" id="PF22939"/>
    </source>
</evidence>
<dbReference type="Pfam" id="PF22939">
    <property type="entry name" value="WHD_GPIID"/>
    <property type="match status" value="1"/>
</dbReference>
<feature type="repeat" description="ANK" evidence="3">
    <location>
        <begin position="831"/>
        <end position="863"/>
    </location>
</feature>
<dbReference type="InterPro" id="IPR035994">
    <property type="entry name" value="Nucleoside_phosphorylase_sf"/>
</dbReference>
<dbReference type="OrthoDB" id="195446at2759"/>
<dbReference type="InterPro" id="IPR056884">
    <property type="entry name" value="NPHP3-like_N"/>
</dbReference>
<feature type="repeat" description="ANK" evidence="3">
    <location>
        <begin position="1209"/>
        <end position="1241"/>
    </location>
</feature>
<dbReference type="Gene3D" id="3.40.50.1580">
    <property type="entry name" value="Nucleoside phosphorylase domain"/>
    <property type="match status" value="1"/>
</dbReference>
<feature type="repeat" description="ANK" evidence="3">
    <location>
        <begin position="897"/>
        <end position="929"/>
    </location>
</feature>
<evidence type="ECO:0000313" key="8">
    <source>
        <dbReference type="Proteomes" id="UP001152649"/>
    </source>
</evidence>
<sequence>MRNLSHDAYTVGWVCALDCELNAARALLDEEDEPLEPALHDENLYLLGRFESHNVVITSTSGYGMTPATQAVTNLIRSFPNVRFGLMVGIGGAVPCEPNLAEPMKDIRLGDIVVSEAKGNHGGVLNYDMGKWKNDKEFSIESHLNSPPGILRQAVTQLRLDQRFRKGKMPQFIEQAINLLRSLSDVDDPSFPGWEEDRLFNSWYDHVNSAHQDCRECDSTQTIERSARPSNNPVVHYGLIASGNAVMRSATLRDRLRDAWNVKCFEMEAAGLMNHFPCLVIRGLCDYSDNHKAKRWQSYAAVAAAAYAKDLLRVIGVGRIKTTETVINAISHVDDGVQELKKTIDDAYRKKVLDWLSLIDHESEQSDFLASRQESTGQWFLNSEEFQRWLNEPNQTLLCQGIPGAGKTVMASIIVHDLHRRLSQVNGVGITYVYGNFLRRSEQQLPAILSSLLKQLCQSLHDLPACVTEAYERFWTHRIFPSSEKLLQMLGTVMASCQRAYVVVDALDEIDTSNSTCRQLLAALFRLKSLASMNFLALSRHVADISGIFRRNGSHFVEIRALDNDIRCYVDAQLNRARPFVSEDRDLRLNIRETIVCAVDGMFLLAKLHLDSLSDKVCKGDVKRALKSLPTGSDAYDRVYDESLVRIQSQTENLKHLAMRALMWTICSKGPLNVDGLQQALAITSTTKTLDVDNIPDIDLVIEVCSGLINFDEKSKVIRLVHFTAQEYLQRKWKQWFTGAHSEIAWVCVFYLSLGKSKAGKGSDVPNSQSSSFHHYASTNWKYHAQFNPTEDIFTLRLLVDPFIVAYWNKTTIPRCHCGNGSSSSCFTAPTNASPLHFAVHHGTETSVKLLLQNGSDCHKKDKYQRTPLSWAVERSVVPTTLALLDAGANVNHVDMFGGTPLSYAAVMGSPEIVKLLLQRGAKVDRKCHAGETPFDRACARGKSKSRDAIIGIFLAHDAALVAKSMSLVVDFEEMTELARLHKRQDFAREIEKRSSKFQSASLLASSRNGNLGDVKRLLREGANPDYRDPPWGRSPLSQAAEYNRTAVVTHLLESGVHPDMLDTNGFANSQRNAGRTPLMWAISNGHVHPFRELLKHGADPEKGGHSKNKGGALHWATELGRTEMVRILLEKDPQINARDSQHLRTPLTWAAEKGHLQPVKLLLSHGADPKVPDKHARQPLTRAAKNGYLEIAKLLIEAGADILAKDQHGWTPLHAAAYSGHLNICKFLVEKGAEINNGNKDQWTPLHEAAHRGHIHVSKFLLEHHAKPELVDNRGRSPIYLAEAKGHLELAKVLRKHGIDHKSAVDVAK</sequence>
<evidence type="ECO:0000256" key="1">
    <source>
        <dbReference type="ARBA" id="ARBA00022737"/>
    </source>
</evidence>
<dbReference type="Proteomes" id="UP001152649">
    <property type="component" value="Unassembled WGS sequence"/>
</dbReference>
<dbReference type="Pfam" id="PF24883">
    <property type="entry name" value="NPHP3_N"/>
    <property type="match status" value="1"/>
</dbReference>
<dbReference type="InterPro" id="IPR027417">
    <property type="entry name" value="P-loop_NTPase"/>
</dbReference>